<reference evidence="1" key="1">
    <citation type="journal article" date="2013" name="ISME J.">
        <title>Previously unknown and highly divergent ssDNA viruses populate the oceans.</title>
        <authorList>
            <person name="Labonte J.M."/>
            <person name="Suttle C.A."/>
        </authorList>
    </citation>
    <scope>NUCLEOTIDE SEQUENCE</scope>
</reference>
<evidence type="ECO:0000313" key="1">
    <source>
        <dbReference type="EMBL" id="AGA18486.1"/>
    </source>
</evidence>
<proteinExistence type="predicted"/>
<protein>
    <submittedName>
        <fullName evidence="1">Uncharacterized protein</fullName>
    </submittedName>
</protein>
<organism evidence="1">
    <name type="scientific">uncultured marine virus</name>
    <dbReference type="NCBI Taxonomy" id="186617"/>
    <lineage>
        <taxon>Viruses</taxon>
        <taxon>environmental samples</taxon>
    </lineage>
</organism>
<name>S4TE79_9VIRU</name>
<sequence length="176" mass="18550">MAAKKTSMFTLTERVTISAAGTDTFATIDLGSYVDVGDRQALQVHSVDFIFQGTSASEALTTSVGADSSIDIQLTDLNRGGLVFANDRAMVASGRLLVDFSNNSLTSESDMYPDNFGKGADDGRYVVNDQLYITGRSSVVASNKAVNVTVRVNASIVTLGAKDFMAIAIQSTAADN</sequence>
<accession>S4TE79</accession>
<dbReference type="EMBL" id="JX904661">
    <property type="protein sequence ID" value="AGA18486.1"/>
    <property type="molecule type" value="Genomic_DNA"/>
</dbReference>